<feature type="compositionally biased region" description="Basic and acidic residues" evidence="1">
    <location>
        <begin position="51"/>
        <end position="66"/>
    </location>
</feature>
<evidence type="ECO:0000313" key="2">
    <source>
        <dbReference type="EMBL" id="RKD88973.1"/>
    </source>
</evidence>
<organism evidence="2 3">
    <name type="scientific">Halopiger aswanensis</name>
    <dbReference type="NCBI Taxonomy" id="148449"/>
    <lineage>
        <taxon>Archaea</taxon>
        <taxon>Methanobacteriati</taxon>
        <taxon>Methanobacteriota</taxon>
        <taxon>Stenosarchaea group</taxon>
        <taxon>Halobacteria</taxon>
        <taxon>Halobacteriales</taxon>
        <taxon>Natrialbaceae</taxon>
        <taxon>Halopiger</taxon>
    </lineage>
</organism>
<dbReference type="Proteomes" id="UP000283805">
    <property type="component" value="Unassembled WGS sequence"/>
</dbReference>
<sequence>MRRISLDWFSIVVALFPALAVAGAGAVTVVEGATRPLSAAPRWNHLPSRSRSPERSRRFSCSDRSTRRSAGGVTGSIASSCGGLVLGDGWASWHAPLFLMVGYFSSWDYSPDPARFAFNIVPGSVLSTWLYNNTDRSVLAAIPFHFVGNATGQLLELSPTAERYQAVITIALVLVVPLRWGPVDVRCSDDRARPPY</sequence>
<comment type="caution">
    <text evidence="2">The sequence shown here is derived from an EMBL/GenBank/DDBJ whole genome shotgun (WGS) entry which is preliminary data.</text>
</comment>
<feature type="region of interest" description="Disordered" evidence="1">
    <location>
        <begin position="44"/>
        <end position="73"/>
    </location>
</feature>
<evidence type="ECO:0000256" key="1">
    <source>
        <dbReference type="SAM" id="MobiDB-lite"/>
    </source>
</evidence>
<dbReference type="EMBL" id="RAPO01000004">
    <property type="protein sequence ID" value="RKD88973.1"/>
    <property type="molecule type" value="Genomic_DNA"/>
</dbReference>
<evidence type="ECO:0000313" key="3">
    <source>
        <dbReference type="Proteomes" id="UP000283805"/>
    </source>
</evidence>
<accession>A0A3R7DX11</accession>
<protein>
    <recommendedName>
        <fullName evidence="4">CAAX prenyl protease-like protein</fullName>
    </recommendedName>
</protein>
<name>A0A3R7DX11_9EURY</name>
<gene>
    <name evidence="2" type="ORF">ATJ93_3794</name>
</gene>
<proteinExistence type="predicted"/>
<dbReference type="AlphaFoldDB" id="A0A3R7DX11"/>
<keyword evidence="3" id="KW-1185">Reference proteome</keyword>
<reference evidence="2 3" key="1">
    <citation type="submission" date="2018-09" db="EMBL/GenBank/DDBJ databases">
        <title>Genomic Encyclopedia of Archaeal and Bacterial Type Strains, Phase II (KMG-II): from individual species to whole genera.</title>
        <authorList>
            <person name="Goeker M."/>
        </authorList>
    </citation>
    <scope>NUCLEOTIDE SEQUENCE [LARGE SCALE GENOMIC DNA]</scope>
    <source>
        <strain evidence="2 3">DSM 13151</strain>
    </source>
</reference>
<evidence type="ECO:0008006" key="4">
    <source>
        <dbReference type="Google" id="ProtNLM"/>
    </source>
</evidence>